<dbReference type="GO" id="GO:0010508">
    <property type="term" value="P:positive regulation of autophagy"/>
    <property type="evidence" value="ECO:0007669"/>
    <property type="project" value="TreeGrafter"/>
</dbReference>
<dbReference type="Pfam" id="PF12257">
    <property type="entry name" value="IML1"/>
    <property type="match status" value="1"/>
</dbReference>
<evidence type="ECO:0000313" key="7">
    <source>
        <dbReference type="EMBL" id="RPA74109.1"/>
    </source>
</evidence>
<protein>
    <recommendedName>
        <fullName evidence="3">Vacuolar membrane-associated protein IML1</fullName>
    </recommendedName>
    <alternativeName>
        <fullName evidence="4">Vacuolar membrane-associated protein iml1</fullName>
    </alternativeName>
</protein>
<feature type="compositionally biased region" description="Acidic residues" evidence="5">
    <location>
        <begin position="1631"/>
        <end position="1642"/>
    </location>
</feature>
<feature type="compositionally biased region" description="Pro residues" evidence="5">
    <location>
        <begin position="576"/>
        <end position="587"/>
    </location>
</feature>
<proteinExistence type="inferred from homology"/>
<evidence type="ECO:0000259" key="6">
    <source>
        <dbReference type="PROSITE" id="PS50186"/>
    </source>
</evidence>
<sequence>MWRLAISELADNCVYKGKKVLFVGSVRCTVKNIYLRGEKVQSAYFSPRTKPIFRSESARFVLFIQMSKEMWEFDTEGSGEVVFNKMVNGFLPELFRRWMRKDAHHLVSIVLFTRMIYEDGNPAFEDYNVDCAGRRYQDFYRVVVSNMASTDWKVILNQLKREFNSFLQDVNCSGRKEEPEEMKSLQELYEEEQEARARGESFWDNFEFKPASNPGGKPSTAATGNVLEVINLATSQFSKDFIDRDLVRTGISVVIITPGTGHFEVDYPSLKLTTENLIGNGIGVDLVCLAKQPLHSTPLFRYQSPIPISSLNRPRTASAPSMKTLAGLGSPPPGIVGPFASTRHGTTPPRQTPPAAATPMPGEWVYAIPHWLDISFWSSGDTITHDDLTHFRKGRFRKKRKGFLPRIKVEVDTHDLRERDLPYRIPPLYEDPFYMPLKFDFTLIDRDFPKGGGSRAEAAREHARDQLVRNALAWMDDYDDALLRPAIYHFEAVEAVKKERQAAEDRYLKPKPIRSDASILGTSYPQQESRVGSFGAQLKASFFDRKMRGDRERRNSFDSTGHDASPRSNHSDLVKPSPPNAPPPPPLMLAAAPAPPSTTTSAFSVLSKPARLARQFSFGFRGFGGITAAKSTPSTAVSTPSVDTPILTKGFGLEIATGGGSKAGSRRSIESDRDSLSTRDGSVTRPIAIRTNATTSLERNREGRVRRQSPIEETEEKRASVKSIGGLTRLPNSRMDLATMNASNQANAQLAPTSLSPTSALAPWFLTLNPSNPKGITVNAASQFRRWQHVFPRPLNRSTMKWKSLCSPAALPLTTEHFPTAEQLQNEYQENPYVISQNEDDDNGRNREELVREMISQRLAQGFQIVVGPAVEEATANRGGDPNVFDRGYMTKAQSSVFMSMGSQIHQLICDEEYNVEVKRYVRKPTTALAGQGARMEYTPLVRTVMAKDYVPRPVTFRGSAVEYNWNYVDQFISGYEDNVTDQLRYWRARFVLIPTDPLQTMRRSNQEGEVVEDNDEEIRLIGIQKLTVLWAKNRWIPPEDRFYERVVNRKYKRPPLEILYKTFDSSVVVAQQLESQVLADVDPSARRSQLFVGNELFERGNLNLKTLAAEMQGPRGVRLQDRRWHFRLHRNCFIGSEMVTWMLDNFKDLDTRQEAVELGNEFMKDGLFAHVEGRHPFRDGNYFYQILPEFLVPTAPVRPSSKGGWLSRGKSEKGPSVNVIPSTPNTTPAALGQETSPVFTRSRSSSVLTDRTGEGGSTGGVQTPVPGVQISTPQPRPQPKRKIELSKCIKYDVDPGKKSYRPELINLHYDRLHNPDNCYHIRIDWLNVTPKLVEDAVTNWARTVHNYGLKLVEAPIDELCSIPVWNPFRQPVILRLCVDPPPTPQTEYIASISPHQKPDPLFYHRHVLKKFSFILDTEAARNFPRDVDVLYSWGRPSYRYSQYIHKSGVIFAQITDEGDFLLLANRLFSQRVGPKWSDDEARHHHGPRGGAFEGSHSARHRPDIQGGGYFFAGSIANSHAATADNTPRTPVFMSTFPHSPRPPPVPAHLQPALSAQERSLVGVESKERGLVSAESIMEEVKEYVGDEERVREGFREAEREAEMAALVGEAKEREEREREEREQEGREGVVEEEDEGEGEKQ</sequence>
<dbReference type="PANTHER" id="PTHR13179:SF8">
    <property type="entry name" value="GATOR COMPLEX PROTEIN DEPDC5"/>
    <property type="match status" value="1"/>
</dbReference>
<dbReference type="EMBL" id="ML119800">
    <property type="protein sequence ID" value="RPA74109.1"/>
    <property type="molecule type" value="Genomic_DNA"/>
</dbReference>
<feature type="compositionally biased region" description="Low complexity" evidence="5">
    <location>
        <begin position="588"/>
        <end position="602"/>
    </location>
</feature>
<feature type="region of interest" description="Disordered" evidence="5">
    <location>
        <begin position="1477"/>
        <end position="1499"/>
    </location>
</feature>
<accession>A0A3N4HJU0</accession>
<feature type="compositionally biased region" description="Basic and acidic residues" evidence="5">
    <location>
        <begin position="545"/>
        <end position="573"/>
    </location>
</feature>
<dbReference type="PANTHER" id="PTHR13179">
    <property type="entry name" value="DEP DOMAIN CONTAINING PROTEIN 5"/>
    <property type="match status" value="1"/>
</dbReference>
<comment type="subcellular location">
    <subcellularLocation>
        <location evidence="1">Vacuole membrane</location>
        <topology evidence="1">Peripheral membrane protein</topology>
    </subcellularLocation>
</comment>
<dbReference type="Proteomes" id="UP000275078">
    <property type="component" value="Unassembled WGS sequence"/>
</dbReference>
<evidence type="ECO:0000313" key="8">
    <source>
        <dbReference type="Proteomes" id="UP000275078"/>
    </source>
</evidence>
<evidence type="ECO:0000256" key="3">
    <source>
        <dbReference type="ARBA" id="ARBA00018529"/>
    </source>
</evidence>
<evidence type="ECO:0000256" key="1">
    <source>
        <dbReference type="ARBA" id="ARBA00004148"/>
    </source>
</evidence>
<dbReference type="Pfam" id="PF00610">
    <property type="entry name" value="DEP"/>
    <property type="match status" value="1"/>
</dbReference>
<dbReference type="InterPro" id="IPR036388">
    <property type="entry name" value="WH-like_DNA-bd_sf"/>
</dbReference>
<dbReference type="SMART" id="SM00049">
    <property type="entry name" value="DEP"/>
    <property type="match status" value="1"/>
</dbReference>
<dbReference type="CDD" id="cd04449">
    <property type="entry name" value="DEP_DEPDC5-like"/>
    <property type="match status" value="1"/>
</dbReference>
<dbReference type="GO" id="GO:1904262">
    <property type="term" value="P:negative regulation of TORC1 signaling"/>
    <property type="evidence" value="ECO:0007669"/>
    <property type="project" value="TreeGrafter"/>
</dbReference>
<feature type="compositionally biased region" description="Polar residues" evidence="5">
    <location>
        <begin position="1220"/>
        <end position="1250"/>
    </location>
</feature>
<dbReference type="Pfam" id="PF19418">
    <property type="entry name" value="DEPDC5_CTD"/>
    <property type="match status" value="1"/>
</dbReference>
<feature type="region of interest" description="Disordered" evidence="5">
    <location>
        <begin position="545"/>
        <end position="602"/>
    </location>
</feature>
<feature type="compositionally biased region" description="Basic and acidic residues" evidence="5">
    <location>
        <begin position="1610"/>
        <end position="1630"/>
    </location>
</feature>
<feature type="compositionally biased region" description="Basic and acidic residues" evidence="5">
    <location>
        <begin position="1588"/>
        <end position="1603"/>
    </location>
</feature>
<evidence type="ECO:0000256" key="2">
    <source>
        <dbReference type="ARBA" id="ARBA00005643"/>
    </source>
</evidence>
<dbReference type="SUPFAM" id="SSF46785">
    <property type="entry name" value="Winged helix' DNA-binding domain"/>
    <property type="match status" value="1"/>
</dbReference>
<evidence type="ECO:0000256" key="4">
    <source>
        <dbReference type="ARBA" id="ARBA00021881"/>
    </source>
</evidence>
<feature type="region of interest" description="Disordered" evidence="5">
    <location>
        <begin position="1202"/>
        <end position="1283"/>
    </location>
</feature>
<dbReference type="InterPro" id="IPR027244">
    <property type="entry name" value="IML1"/>
</dbReference>
<feature type="region of interest" description="Disordered" evidence="5">
    <location>
        <begin position="1588"/>
        <end position="1642"/>
    </location>
</feature>
<dbReference type="STRING" id="1160509.A0A3N4HJU0"/>
<dbReference type="GO" id="GO:0005096">
    <property type="term" value="F:GTPase activator activity"/>
    <property type="evidence" value="ECO:0007669"/>
    <property type="project" value="InterPro"/>
</dbReference>
<dbReference type="PROSITE" id="PS50186">
    <property type="entry name" value="DEP"/>
    <property type="match status" value="1"/>
</dbReference>
<keyword evidence="8" id="KW-1185">Reference proteome</keyword>
<gene>
    <name evidence="7" type="ORF">BJ508DRAFT_40208</name>
</gene>
<reference evidence="7 8" key="1">
    <citation type="journal article" date="2018" name="Nat. Ecol. Evol.">
        <title>Pezizomycetes genomes reveal the molecular basis of ectomycorrhizal truffle lifestyle.</title>
        <authorList>
            <person name="Murat C."/>
            <person name="Payen T."/>
            <person name="Noel B."/>
            <person name="Kuo A."/>
            <person name="Morin E."/>
            <person name="Chen J."/>
            <person name="Kohler A."/>
            <person name="Krizsan K."/>
            <person name="Balestrini R."/>
            <person name="Da Silva C."/>
            <person name="Montanini B."/>
            <person name="Hainaut M."/>
            <person name="Levati E."/>
            <person name="Barry K.W."/>
            <person name="Belfiori B."/>
            <person name="Cichocki N."/>
            <person name="Clum A."/>
            <person name="Dockter R.B."/>
            <person name="Fauchery L."/>
            <person name="Guy J."/>
            <person name="Iotti M."/>
            <person name="Le Tacon F."/>
            <person name="Lindquist E.A."/>
            <person name="Lipzen A."/>
            <person name="Malagnac F."/>
            <person name="Mello A."/>
            <person name="Molinier V."/>
            <person name="Miyauchi S."/>
            <person name="Poulain J."/>
            <person name="Riccioni C."/>
            <person name="Rubini A."/>
            <person name="Sitrit Y."/>
            <person name="Splivallo R."/>
            <person name="Traeger S."/>
            <person name="Wang M."/>
            <person name="Zifcakova L."/>
            <person name="Wipf D."/>
            <person name="Zambonelli A."/>
            <person name="Paolocci F."/>
            <person name="Nowrousian M."/>
            <person name="Ottonello S."/>
            <person name="Baldrian P."/>
            <person name="Spatafora J.W."/>
            <person name="Henrissat B."/>
            <person name="Nagy L.G."/>
            <person name="Aury J.M."/>
            <person name="Wincker P."/>
            <person name="Grigoriev I.V."/>
            <person name="Bonfante P."/>
            <person name="Martin F.M."/>
        </authorList>
    </citation>
    <scope>NUCLEOTIDE SEQUENCE [LARGE SCALE GENOMIC DNA]</scope>
    <source>
        <strain evidence="7 8">RN42</strain>
    </source>
</reference>
<feature type="domain" description="DEP" evidence="6">
    <location>
        <begin position="1114"/>
        <end position="1189"/>
    </location>
</feature>
<dbReference type="InterPro" id="IPR048255">
    <property type="entry name" value="IML1_N"/>
</dbReference>
<dbReference type="GO" id="GO:0035556">
    <property type="term" value="P:intracellular signal transduction"/>
    <property type="evidence" value="ECO:0007669"/>
    <property type="project" value="InterPro"/>
</dbReference>
<feature type="compositionally biased region" description="Basic and acidic residues" evidence="5">
    <location>
        <begin position="667"/>
        <end position="677"/>
    </location>
</feature>
<feature type="region of interest" description="Disordered" evidence="5">
    <location>
        <begin position="653"/>
        <end position="722"/>
    </location>
</feature>
<dbReference type="GO" id="GO:1990130">
    <property type="term" value="C:GATOR1 complex"/>
    <property type="evidence" value="ECO:0007669"/>
    <property type="project" value="TreeGrafter"/>
</dbReference>
<dbReference type="InterPro" id="IPR036390">
    <property type="entry name" value="WH_DNA-bd_sf"/>
</dbReference>
<dbReference type="GO" id="GO:0005774">
    <property type="term" value="C:vacuolar membrane"/>
    <property type="evidence" value="ECO:0007669"/>
    <property type="project" value="UniProtKB-SubCell"/>
</dbReference>
<dbReference type="InterPro" id="IPR000591">
    <property type="entry name" value="DEP_dom"/>
</dbReference>
<evidence type="ECO:0000256" key="5">
    <source>
        <dbReference type="SAM" id="MobiDB-lite"/>
    </source>
</evidence>
<name>A0A3N4HJU0_ASCIM</name>
<organism evidence="7 8">
    <name type="scientific">Ascobolus immersus RN42</name>
    <dbReference type="NCBI Taxonomy" id="1160509"/>
    <lineage>
        <taxon>Eukaryota</taxon>
        <taxon>Fungi</taxon>
        <taxon>Dikarya</taxon>
        <taxon>Ascomycota</taxon>
        <taxon>Pezizomycotina</taxon>
        <taxon>Pezizomycetes</taxon>
        <taxon>Pezizales</taxon>
        <taxon>Ascobolaceae</taxon>
        <taxon>Ascobolus</taxon>
    </lineage>
</organism>
<dbReference type="Gene3D" id="1.10.10.10">
    <property type="entry name" value="Winged helix-like DNA-binding domain superfamily/Winged helix DNA-binding domain"/>
    <property type="match status" value="1"/>
</dbReference>
<comment type="similarity">
    <text evidence="2">Belongs to the IML1 family.</text>
</comment>
<dbReference type="OrthoDB" id="39497at2759"/>
<dbReference type="InterPro" id="IPR045838">
    <property type="entry name" value="DEPDC5_CTD"/>
</dbReference>